<dbReference type="AlphaFoldDB" id="E9EBA2"/>
<evidence type="ECO:0000313" key="3">
    <source>
        <dbReference type="Proteomes" id="UP000002499"/>
    </source>
</evidence>
<accession>E9EBA2</accession>
<sequence length="418" mass="46794">MSPSAEPSRLSGHRGEPSAPTTQENQPGEFEKAWREKVHNGKWEKICAATAKCDQCQLQGREVLQKCSSCTWSICRECSAAIPGSLKNKTHKLDDNVVDWDAPPKKNSANSKNTTTRRAKRAKTANKVERTLMPVKEQSQASGISGHGKGQILPLPLKGKAHKAIQTMAEISFHPPYRYLKSFDGDEYEIVAGMLTRRQSSNSLNLDRQENPSTKRGSLVPARIFLPHPSTVPYLPSPHPSGHSLQLQYTTGRITHNLLREPLPSHIKPHQHPTVRHESPEPLPWLAPIKERPKVDGPSPVCLCGLRHAHDRHASPSRESSHGRRDRGKQTCLEPGPPRPYQTLRPMRQEFTPTRVCEEEPSRGQPAPERFTNPRNLTSQCQEYHETKSTLGKRGRPTSTSPEPEVNGEEPYPSRAPR</sequence>
<reference evidence="2 3" key="1">
    <citation type="journal article" date="2011" name="PLoS Genet.">
        <title>Genome sequencing and comparative transcriptomics of the model entomopathogenic fungi Metarhizium anisopliae and M. acridum.</title>
        <authorList>
            <person name="Gao Q."/>
            <person name="Jin K."/>
            <person name="Ying S.H."/>
            <person name="Zhang Y."/>
            <person name="Xiao G."/>
            <person name="Shang Y."/>
            <person name="Duan Z."/>
            <person name="Hu X."/>
            <person name="Xie X.Q."/>
            <person name="Zhou G."/>
            <person name="Peng G."/>
            <person name="Luo Z."/>
            <person name="Huang W."/>
            <person name="Wang B."/>
            <person name="Fang W."/>
            <person name="Wang S."/>
            <person name="Zhong Y."/>
            <person name="Ma L.J."/>
            <person name="St Leger R.J."/>
            <person name="Zhao G.P."/>
            <person name="Pei Y."/>
            <person name="Feng M.G."/>
            <person name="Xia Y."/>
            <person name="Wang C."/>
        </authorList>
    </citation>
    <scope>NUCLEOTIDE SEQUENCE [LARGE SCALE GENOMIC DNA]</scope>
    <source>
        <strain evidence="2 3">CQMa 102</strain>
    </source>
</reference>
<gene>
    <name evidence="2" type="ORF">MAC_07150</name>
</gene>
<feature type="compositionally biased region" description="Basic and acidic residues" evidence="1">
    <location>
        <begin position="312"/>
        <end position="323"/>
    </location>
</feature>
<keyword evidence="3" id="KW-1185">Reference proteome</keyword>
<organism evidence="3">
    <name type="scientific">Metarhizium acridum (strain CQMa 102)</name>
    <dbReference type="NCBI Taxonomy" id="655827"/>
    <lineage>
        <taxon>Eukaryota</taxon>
        <taxon>Fungi</taxon>
        <taxon>Dikarya</taxon>
        <taxon>Ascomycota</taxon>
        <taxon>Pezizomycotina</taxon>
        <taxon>Sordariomycetes</taxon>
        <taxon>Hypocreomycetidae</taxon>
        <taxon>Hypocreales</taxon>
        <taxon>Clavicipitaceae</taxon>
        <taxon>Metarhizium</taxon>
    </lineage>
</organism>
<dbReference type="RefSeq" id="XP_007813490.1">
    <property type="nucleotide sequence ID" value="XM_007815299.1"/>
</dbReference>
<name>E9EBA2_METAQ</name>
<protein>
    <submittedName>
        <fullName evidence="2">Uncharacterized protein</fullName>
    </submittedName>
</protein>
<feature type="compositionally biased region" description="Polar residues" evidence="1">
    <location>
        <begin position="373"/>
        <end position="382"/>
    </location>
</feature>
<dbReference type="InParanoid" id="E9EBA2"/>
<feature type="compositionally biased region" description="Basic residues" evidence="1">
    <location>
        <begin position="115"/>
        <end position="124"/>
    </location>
</feature>
<feature type="region of interest" description="Disordered" evidence="1">
    <location>
        <begin position="100"/>
        <end position="125"/>
    </location>
</feature>
<dbReference type="Proteomes" id="UP000002499">
    <property type="component" value="Unassembled WGS sequence"/>
</dbReference>
<evidence type="ECO:0000256" key="1">
    <source>
        <dbReference type="SAM" id="MobiDB-lite"/>
    </source>
</evidence>
<feature type="region of interest" description="Disordered" evidence="1">
    <location>
        <begin position="310"/>
        <end position="418"/>
    </location>
</feature>
<dbReference type="KEGG" id="maw:19251461"/>
<dbReference type="EMBL" id="GL698538">
    <property type="protein sequence ID" value="EFY86835.1"/>
    <property type="molecule type" value="Genomic_DNA"/>
</dbReference>
<dbReference type="GeneID" id="19251461"/>
<dbReference type="OrthoDB" id="4940602at2759"/>
<proteinExistence type="predicted"/>
<dbReference type="HOGENOM" id="CLU_655654_0_0_1"/>
<dbReference type="OMA" id="WSICREC"/>
<dbReference type="eggNOG" id="ENOG502RJZY">
    <property type="taxonomic scope" value="Eukaryota"/>
</dbReference>
<feature type="region of interest" description="Disordered" evidence="1">
    <location>
        <begin position="1"/>
        <end position="31"/>
    </location>
</feature>
<feature type="region of interest" description="Disordered" evidence="1">
    <location>
        <begin position="265"/>
        <end position="292"/>
    </location>
</feature>
<evidence type="ECO:0000313" key="2">
    <source>
        <dbReference type="EMBL" id="EFY86835.1"/>
    </source>
</evidence>